<organism evidence="2 3">
    <name type="scientific">Paraconiothyrium brasiliense</name>
    <dbReference type="NCBI Taxonomy" id="300254"/>
    <lineage>
        <taxon>Eukaryota</taxon>
        <taxon>Fungi</taxon>
        <taxon>Dikarya</taxon>
        <taxon>Ascomycota</taxon>
        <taxon>Pezizomycotina</taxon>
        <taxon>Dothideomycetes</taxon>
        <taxon>Pleosporomycetidae</taxon>
        <taxon>Pleosporales</taxon>
        <taxon>Massarineae</taxon>
        <taxon>Didymosphaeriaceae</taxon>
        <taxon>Paraconiothyrium</taxon>
    </lineage>
</organism>
<feature type="region of interest" description="Disordered" evidence="1">
    <location>
        <begin position="417"/>
        <end position="503"/>
    </location>
</feature>
<name>A0ABR3S131_9PLEO</name>
<keyword evidence="3" id="KW-1185">Reference proteome</keyword>
<reference evidence="2 3" key="1">
    <citation type="submission" date="2024-02" db="EMBL/GenBank/DDBJ databases">
        <title>De novo assembly and annotation of 12 fungi associated with fruit tree decline syndrome in Ontario, Canada.</title>
        <authorList>
            <person name="Sulman M."/>
            <person name="Ellouze W."/>
            <person name="Ilyukhin E."/>
        </authorList>
    </citation>
    <scope>NUCLEOTIDE SEQUENCE [LARGE SCALE GENOMIC DNA]</scope>
    <source>
        <strain evidence="2 3">M42-189</strain>
    </source>
</reference>
<feature type="compositionally biased region" description="Low complexity" evidence="1">
    <location>
        <begin position="484"/>
        <end position="496"/>
    </location>
</feature>
<feature type="region of interest" description="Disordered" evidence="1">
    <location>
        <begin position="311"/>
        <end position="332"/>
    </location>
</feature>
<evidence type="ECO:0000256" key="1">
    <source>
        <dbReference type="SAM" id="MobiDB-lite"/>
    </source>
</evidence>
<accession>A0ABR3S131</accession>
<protein>
    <submittedName>
        <fullName evidence="2">Uncharacterized protein</fullName>
    </submittedName>
</protein>
<feature type="compositionally biased region" description="Polar residues" evidence="1">
    <location>
        <begin position="320"/>
        <end position="332"/>
    </location>
</feature>
<evidence type="ECO:0000313" key="2">
    <source>
        <dbReference type="EMBL" id="KAL1610403.1"/>
    </source>
</evidence>
<feature type="region of interest" description="Disordered" evidence="1">
    <location>
        <begin position="368"/>
        <end position="388"/>
    </location>
</feature>
<feature type="compositionally biased region" description="Basic and acidic residues" evidence="1">
    <location>
        <begin position="176"/>
        <end position="196"/>
    </location>
</feature>
<comment type="caution">
    <text evidence="2">The sequence shown here is derived from an EMBL/GenBank/DDBJ whole genome shotgun (WGS) entry which is preliminary data.</text>
</comment>
<feature type="compositionally biased region" description="Basic residues" evidence="1">
    <location>
        <begin position="462"/>
        <end position="478"/>
    </location>
</feature>
<evidence type="ECO:0000313" key="3">
    <source>
        <dbReference type="Proteomes" id="UP001521785"/>
    </source>
</evidence>
<feature type="compositionally biased region" description="Polar residues" evidence="1">
    <location>
        <begin position="371"/>
        <end position="382"/>
    </location>
</feature>
<feature type="region of interest" description="Disordered" evidence="1">
    <location>
        <begin position="176"/>
        <end position="245"/>
    </location>
</feature>
<sequence length="559" mass="61668">MANASSAHTEDLHTEISFDSFVQLLRQDDARDRLFDVVYDPSFRGLYVAAQPSTLSKASVPSLRRTADHLAMATMLPSLTPSTDPATTSQTQAGVLGNMTQKMAQDRDDDNLPNGKPLGAVSETDKHLEGELEYDGWTDDYASRTPKDRYYELLPLDQAILVDAGHPNWQAVVKAKEEVDKKRRERKEREQRENRGRGPILADAALNGSTRGLKRKQTDSFDGPDDGDSQSPQKKAKGTSFVEKPDAMRIIHQKDVTEVPSKFLLKSFKTAIGTITADHTVHAVDCRSPPTVVTKLGATATQAVNDTMVADSTRDHAESDQSLETEGTLPQVQLSKQDVALQLIPGPSVSSSGPDYRLPVSFQASEHENAISAQQQVSNPETWQPPPEVESLRLSQNITLHPSRQLLAKVTKSREEPYVFAGKRPSKRKTAQEFEEESRPTKRRKKQSAKDERDARPASQHSKQKTKGKVQPSRRSKRLNNDISSESEALPALSAPQPVSPAYEPTLSLASAAGLSSKPSYSPHRLITVVKKEGSRPQLMMQIRINQAKLAIATRSDHP</sequence>
<dbReference type="EMBL" id="JAKJXO020000002">
    <property type="protein sequence ID" value="KAL1610403.1"/>
    <property type="molecule type" value="Genomic_DNA"/>
</dbReference>
<feature type="region of interest" description="Disordered" evidence="1">
    <location>
        <begin position="105"/>
        <end position="127"/>
    </location>
</feature>
<gene>
    <name evidence="2" type="ORF">SLS60_002070</name>
</gene>
<dbReference type="Proteomes" id="UP001521785">
    <property type="component" value="Unassembled WGS sequence"/>
</dbReference>
<proteinExistence type="predicted"/>